<comment type="caution">
    <text evidence="10">The sequence shown here is derived from an EMBL/GenBank/DDBJ whole genome shotgun (WGS) entry which is preliminary data.</text>
</comment>
<dbReference type="PRINTS" id="PR00707">
    <property type="entry name" value="UBCTHYDRLASE"/>
</dbReference>
<sequence>MRTTWLPLESNPEVFNDFMTRIGVKKATCVDVYGFDDESISFIPKPHLALILCYPDYEKVQDIMKPIYDKLFSDGNTVPDKIFFMEQKIDNACGTFALFHSIAQNTDKLDIGQGSFAKWFEDAKKVGVDERSDLLEKCKDIAEAHEASAAVGDTDTEVVKHHFITYCNVDGILYEIDSDQPFPRACGKTTEENLLKDAGAIVKQLMDKLGNVSFSCLALVGNS</sequence>
<feature type="site" description="Transition state stabilizer" evidence="7">
    <location>
        <position position="87"/>
    </location>
</feature>
<comment type="catalytic activity">
    <reaction evidence="1 7 8">
        <text>Thiol-dependent hydrolysis of ester, thioester, amide, peptide and isopeptide bonds formed by the C-terminal Gly of ubiquitin (a 76-residue protein attached to proteins as an intracellular targeting signal).</text>
        <dbReference type="EC" id="3.4.19.12"/>
    </reaction>
</comment>
<dbReference type="InterPro" id="IPR001578">
    <property type="entry name" value="Peptidase_C12_UCH"/>
</dbReference>
<dbReference type="EC" id="3.4.19.12" evidence="8"/>
<dbReference type="Proteomes" id="UP000614601">
    <property type="component" value="Unassembled WGS sequence"/>
</dbReference>
<evidence type="ECO:0000256" key="1">
    <source>
        <dbReference type="ARBA" id="ARBA00000707"/>
    </source>
</evidence>
<dbReference type="InterPro" id="IPR036959">
    <property type="entry name" value="Peptidase_C12_UCH_sf"/>
</dbReference>
<dbReference type="SUPFAM" id="SSF54001">
    <property type="entry name" value="Cysteine proteinases"/>
    <property type="match status" value="1"/>
</dbReference>
<evidence type="ECO:0000313" key="11">
    <source>
        <dbReference type="Proteomes" id="UP000614601"/>
    </source>
</evidence>
<dbReference type="AlphaFoldDB" id="A0A811LFK4"/>
<evidence type="ECO:0000256" key="5">
    <source>
        <dbReference type="ARBA" id="ARBA00022801"/>
    </source>
</evidence>
<keyword evidence="11" id="KW-1185">Reference proteome</keyword>
<keyword evidence="5 7" id="KW-0378">Hydrolase</keyword>
<evidence type="ECO:0000256" key="8">
    <source>
        <dbReference type="RuleBase" id="RU361215"/>
    </source>
</evidence>
<dbReference type="GO" id="GO:0004843">
    <property type="term" value="F:cysteine-type deubiquitinase activity"/>
    <property type="evidence" value="ECO:0007669"/>
    <property type="project" value="UniProtKB-UniRule"/>
</dbReference>
<gene>
    <name evidence="10" type="ORF">BOKJ2_LOCUS11831</name>
</gene>
<comment type="similarity">
    <text evidence="2 7 8">Belongs to the peptidase C12 family.</text>
</comment>
<dbReference type="Pfam" id="PF01088">
    <property type="entry name" value="Peptidase_C12"/>
    <property type="match status" value="1"/>
</dbReference>
<evidence type="ECO:0000256" key="4">
    <source>
        <dbReference type="ARBA" id="ARBA00022786"/>
    </source>
</evidence>
<evidence type="ECO:0000256" key="6">
    <source>
        <dbReference type="ARBA" id="ARBA00022807"/>
    </source>
</evidence>
<feature type="domain" description="UCH catalytic" evidence="9">
    <location>
        <begin position="4"/>
        <end position="221"/>
    </location>
</feature>
<keyword evidence="6 7" id="KW-0788">Thiol protease</keyword>
<dbReference type="OrthoDB" id="427186at2759"/>
<dbReference type="GO" id="GO:0016579">
    <property type="term" value="P:protein deubiquitination"/>
    <property type="evidence" value="ECO:0007669"/>
    <property type="project" value="TreeGrafter"/>
</dbReference>
<name>A0A811LFK4_9BILA</name>
<protein>
    <recommendedName>
        <fullName evidence="8">Ubiquitin carboxyl-terminal hydrolase</fullName>
        <ecNumber evidence="8">3.4.19.12</ecNumber>
    </recommendedName>
</protein>
<keyword evidence="3 7" id="KW-0645">Protease</keyword>
<evidence type="ECO:0000256" key="3">
    <source>
        <dbReference type="ARBA" id="ARBA00022670"/>
    </source>
</evidence>
<feature type="active site" description="Proton donor" evidence="7">
    <location>
        <position position="162"/>
    </location>
</feature>
<dbReference type="CDD" id="cd09616">
    <property type="entry name" value="Peptidase_C12_UCH_L1_L3"/>
    <property type="match status" value="1"/>
</dbReference>
<feature type="active site" description="Nucleophile" evidence="7">
    <location>
        <position position="93"/>
    </location>
</feature>
<dbReference type="GO" id="GO:0005737">
    <property type="term" value="C:cytoplasm"/>
    <property type="evidence" value="ECO:0007669"/>
    <property type="project" value="TreeGrafter"/>
</dbReference>
<proteinExistence type="inferred from homology"/>
<dbReference type="PANTHER" id="PTHR10589:SF17">
    <property type="entry name" value="UBIQUITIN CARBOXYL-TERMINAL HYDROLASE"/>
    <property type="match status" value="1"/>
</dbReference>
<feature type="site" description="Important for enzyme activity" evidence="7">
    <location>
        <position position="177"/>
    </location>
</feature>
<dbReference type="Proteomes" id="UP000783686">
    <property type="component" value="Unassembled WGS sequence"/>
</dbReference>
<accession>A0A811LFK4</accession>
<evidence type="ECO:0000259" key="9">
    <source>
        <dbReference type="PROSITE" id="PS52048"/>
    </source>
</evidence>
<dbReference type="InterPro" id="IPR038765">
    <property type="entry name" value="Papain-like_cys_pep_sf"/>
</dbReference>
<evidence type="ECO:0000313" key="10">
    <source>
        <dbReference type="EMBL" id="CAD5225945.1"/>
    </source>
</evidence>
<evidence type="ECO:0000256" key="2">
    <source>
        <dbReference type="ARBA" id="ARBA00009326"/>
    </source>
</evidence>
<organism evidence="10 11">
    <name type="scientific">Bursaphelenchus okinawaensis</name>
    <dbReference type="NCBI Taxonomy" id="465554"/>
    <lineage>
        <taxon>Eukaryota</taxon>
        <taxon>Metazoa</taxon>
        <taxon>Ecdysozoa</taxon>
        <taxon>Nematoda</taxon>
        <taxon>Chromadorea</taxon>
        <taxon>Rhabditida</taxon>
        <taxon>Tylenchina</taxon>
        <taxon>Tylenchomorpha</taxon>
        <taxon>Aphelenchoidea</taxon>
        <taxon>Aphelenchoididae</taxon>
        <taxon>Bursaphelenchus</taxon>
    </lineage>
</organism>
<dbReference type="Gene3D" id="3.40.532.10">
    <property type="entry name" value="Peptidase C12, ubiquitin carboxyl-terminal hydrolase"/>
    <property type="match status" value="1"/>
</dbReference>
<reference evidence="10" key="1">
    <citation type="submission" date="2020-09" db="EMBL/GenBank/DDBJ databases">
        <authorList>
            <person name="Kikuchi T."/>
        </authorList>
    </citation>
    <scope>NUCLEOTIDE SEQUENCE</scope>
    <source>
        <strain evidence="10">SH1</strain>
    </source>
</reference>
<dbReference type="PROSITE" id="PS52048">
    <property type="entry name" value="UCH_DOMAIN"/>
    <property type="match status" value="1"/>
</dbReference>
<dbReference type="GO" id="GO:0006511">
    <property type="term" value="P:ubiquitin-dependent protein catabolic process"/>
    <property type="evidence" value="ECO:0007669"/>
    <property type="project" value="UniProtKB-UniRule"/>
</dbReference>
<keyword evidence="4 7" id="KW-0833">Ubl conjugation pathway</keyword>
<dbReference type="EMBL" id="CAJFCW020000005">
    <property type="protein sequence ID" value="CAG9121517.1"/>
    <property type="molecule type" value="Genomic_DNA"/>
</dbReference>
<dbReference type="EMBL" id="CAJFDH010000005">
    <property type="protein sequence ID" value="CAD5225945.1"/>
    <property type="molecule type" value="Genomic_DNA"/>
</dbReference>
<dbReference type="PANTHER" id="PTHR10589">
    <property type="entry name" value="UBIQUITIN CARBOXYL-TERMINAL HYDROLASE"/>
    <property type="match status" value="1"/>
</dbReference>
<evidence type="ECO:0000256" key="7">
    <source>
        <dbReference type="PROSITE-ProRule" id="PRU01393"/>
    </source>
</evidence>